<keyword evidence="3" id="KW-1185">Reference proteome</keyword>
<evidence type="ECO:0000256" key="1">
    <source>
        <dbReference type="SAM" id="SignalP"/>
    </source>
</evidence>
<accession>A0A6H0SCP3</accession>
<dbReference type="Proteomes" id="UP000501849">
    <property type="component" value="Chromosome"/>
</dbReference>
<dbReference type="AlphaFoldDB" id="A0A6H0SCP3"/>
<dbReference type="InterPro" id="IPR046576">
    <property type="entry name" value="DUF6636"/>
</dbReference>
<feature type="chain" id="PRO_5026252921" evidence="1">
    <location>
        <begin position="21"/>
        <end position="138"/>
    </location>
</feature>
<organism evidence="2 3">
    <name type="scientific">Mycolicibacterium frederiksbergense</name>
    <dbReference type="NCBI Taxonomy" id="117567"/>
    <lineage>
        <taxon>Bacteria</taxon>
        <taxon>Bacillati</taxon>
        <taxon>Actinomycetota</taxon>
        <taxon>Actinomycetes</taxon>
        <taxon>Mycobacteriales</taxon>
        <taxon>Mycobacteriaceae</taxon>
        <taxon>Mycolicibacterium</taxon>
    </lineage>
</organism>
<name>A0A6H0SCP3_9MYCO</name>
<sequence>MILRVFAVAAATGAVTTFCAAPAAAEDFAHFTSPSGNVSCILDSEYLRCDIAERDWAPPPRPADCELDYGQGIALTPGEPATLVCAGDTTLGGSDVLAYGRSITRGALSCTSAESGMSCRDSGSGRGFSLSRQVYQLF</sequence>
<feature type="signal peptide" evidence="1">
    <location>
        <begin position="1"/>
        <end position="20"/>
    </location>
</feature>
<dbReference type="Pfam" id="PF20341">
    <property type="entry name" value="DUF6636"/>
    <property type="match status" value="1"/>
</dbReference>
<gene>
    <name evidence="2" type="ORF">EXE63_31645</name>
</gene>
<evidence type="ECO:0000313" key="2">
    <source>
        <dbReference type="EMBL" id="QIV84930.1"/>
    </source>
</evidence>
<protein>
    <submittedName>
        <fullName evidence="2">Uncharacterized protein</fullName>
    </submittedName>
</protein>
<evidence type="ECO:0000313" key="3">
    <source>
        <dbReference type="Proteomes" id="UP000501849"/>
    </source>
</evidence>
<keyword evidence="1" id="KW-0732">Signal</keyword>
<dbReference type="RefSeq" id="WP_168145235.1">
    <property type="nucleotide sequence ID" value="NZ_CP038799.1"/>
</dbReference>
<dbReference type="KEGG" id="mfre:EXE63_31645"/>
<proteinExistence type="predicted"/>
<reference evidence="2 3" key="1">
    <citation type="submission" date="2019-04" db="EMBL/GenBank/DDBJ databases">
        <title>Draft, Whole-Genome Sequence of the Anthracene-degrading Mycobacterium frederiksbergense LB501T, Isolated from a Polycyclic Aromatic Hydrocarbon (PAH)-Contaminated Soil.</title>
        <authorList>
            <person name="Augelletti F."/>
        </authorList>
    </citation>
    <scope>NUCLEOTIDE SEQUENCE [LARGE SCALE GENOMIC DNA]</scope>
    <source>
        <strain evidence="2 3">LB 501T</strain>
    </source>
</reference>
<dbReference type="EMBL" id="CP038799">
    <property type="protein sequence ID" value="QIV84930.1"/>
    <property type="molecule type" value="Genomic_DNA"/>
</dbReference>